<keyword evidence="1" id="KW-0812">Transmembrane</keyword>
<comment type="caution">
    <text evidence="2">The sequence shown here is derived from an EMBL/GenBank/DDBJ whole genome shotgun (WGS) entry which is preliminary data.</text>
</comment>
<evidence type="ECO:0000313" key="2">
    <source>
        <dbReference type="EMBL" id="MBC8577131.1"/>
    </source>
</evidence>
<feature type="transmembrane region" description="Helical" evidence="1">
    <location>
        <begin position="100"/>
        <end position="122"/>
    </location>
</feature>
<feature type="transmembrane region" description="Helical" evidence="1">
    <location>
        <begin position="7"/>
        <end position="26"/>
    </location>
</feature>
<accession>A0ABR7NL50</accession>
<feature type="transmembrane region" description="Helical" evidence="1">
    <location>
        <begin position="857"/>
        <end position="882"/>
    </location>
</feature>
<organism evidence="2 3">
    <name type="scientific">Yanshouia hominis</name>
    <dbReference type="NCBI Taxonomy" id="2763673"/>
    <lineage>
        <taxon>Bacteria</taxon>
        <taxon>Bacillati</taxon>
        <taxon>Bacillota</taxon>
        <taxon>Clostridia</taxon>
        <taxon>Eubacteriales</taxon>
        <taxon>Oscillospiraceae</taxon>
        <taxon>Yanshouia</taxon>
    </lineage>
</organism>
<name>A0ABR7NL50_9FIRM</name>
<feature type="transmembrane region" description="Helical" evidence="1">
    <location>
        <begin position="438"/>
        <end position="461"/>
    </location>
</feature>
<feature type="transmembrane region" description="Helical" evidence="1">
    <location>
        <begin position="224"/>
        <end position="244"/>
    </location>
</feature>
<reference evidence="2 3" key="1">
    <citation type="submission" date="2020-08" db="EMBL/GenBank/DDBJ databases">
        <title>Genome public.</title>
        <authorList>
            <person name="Liu C."/>
            <person name="Sun Q."/>
        </authorList>
    </citation>
    <scope>NUCLEOTIDE SEQUENCE [LARGE SCALE GENOMIC DNA]</scope>
    <source>
        <strain evidence="2 3">BX1</strain>
    </source>
</reference>
<feature type="transmembrane region" description="Helical" evidence="1">
    <location>
        <begin position="825"/>
        <end position="845"/>
    </location>
</feature>
<keyword evidence="1" id="KW-1133">Transmembrane helix</keyword>
<evidence type="ECO:0000313" key="3">
    <source>
        <dbReference type="Proteomes" id="UP000658131"/>
    </source>
</evidence>
<feature type="transmembrane region" description="Helical" evidence="1">
    <location>
        <begin position="334"/>
        <end position="354"/>
    </location>
</feature>
<feature type="transmembrane region" description="Helical" evidence="1">
    <location>
        <begin position="134"/>
        <end position="151"/>
    </location>
</feature>
<sequence length="886" mass="97035">MKRRKLLWYLAAAALPLLFLVPVFWWTGLYPLGRNTLVWCDMRQQVMPLLMQLKDLLAGEVSPFYSLRAAGGMNLWGVLFFFVSSPLSILVLFWEKADFFLLANLMTLLKISLCSLGCFWFLRERHPALEPQWSMLLSAGYALSGYTMLFYQNSVWLDVMAVMPPLYRSACAMTRRGGGWGYLFWLTVLLMLQYYLGYAVLLFLILWAAAAALLEVPYGERGRFALRVGCFTAGALALSAPVWLPSLFEVMASARTVNVVASIAGGRWFTRLYTTLSFLLCSAALLPAAFLSLRRRSIEKSWVRAEWLLFLWLLLPLVFDPINKVWHTGSYQAFPVRYGFLTALLLVSLAAAGLTEIGEGHTRRGGFTAACAVLSAAALLVLLILRGHFVELFSYVKSLWVNQTAFLWLAAGAAGLFFAAVLILLLHFGGGLSRRVLCGGFAVLLLLQSTLFSAAFIGAAARDGSFLEPIAALEGRIDDEEFYRVKTDRKLFDVNLIGGIGYNNLGHYTSLTREDTLYTLKRLGYSAYWMETGSHGGTLVTDALLQNRYIIRNRADSALTARQIYSNGSYWLYESACRMPFGIVTGADAESISELPDLPRAMTGARAAETLLGLEETVEVVRPEPDVTENLFSGIGEDGRMTLAPASGAKSALMVYHLSVGEETTLYFDCFDRTSTALSEPVNGSFSIWVNGAQRAASYPSQRENGLLCLGTFSGEDVRVTVRVNKSVTARSMGMFGITSSSVERLLEARTGEVSLTAEQNRIEGTASSGAAGTLLFLPVPYAEGWQAQVNGRTVTPLRVLGGFLALPLEAGQNAVSMRFIPEGMALSLAVAAAALLLLALAFLLRRAGVSPPVPAGRAALVLLVFLACLTAQLTSILPLALHWLF</sequence>
<feature type="transmembrane region" description="Helical" evidence="1">
    <location>
        <begin position="305"/>
        <end position="322"/>
    </location>
</feature>
<feature type="transmembrane region" description="Helical" evidence="1">
    <location>
        <begin position="74"/>
        <end position="94"/>
    </location>
</feature>
<gene>
    <name evidence="2" type="ORF">H8717_12030</name>
</gene>
<dbReference type="RefSeq" id="WP_262400600.1">
    <property type="nucleotide sequence ID" value="NZ_JACRTB010000022.1"/>
</dbReference>
<dbReference type="EMBL" id="JACRTB010000022">
    <property type="protein sequence ID" value="MBC8577131.1"/>
    <property type="molecule type" value="Genomic_DNA"/>
</dbReference>
<protein>
    <submittedName>
        <fullName evidence="2">YfhO family protein</fullName>
    </submittedName>
</protein>
<feature type="transmembrane region" description="Helical" evidence="1">
    <location>
        <begin position="366"/>
        <end position="385"/>
    </location>
</feature>
<dbReference type="PANTHER" id="PTHR38454">
    <property type="entry name" value="INTEGRAL MEMBRANE PROTEIN-RELATED"/>
    <property type="match status" value="1"/>
</dbReference>
<dbReference type="Pfam" id="PF09586">
    <property type="entry name" value="YfhO"/>
    <property type="match status" value="1"/>
</dbReference>
<dbReference type="PANTHER" id="PTHR38454:SF1">
    <property type="entry name" value="INTEGRAL MEMBRANE PROTEIN"/>
    <property type="match status" value="1"/>
</dbReference>
<feature type="transmembrane region" description="Helical" evidence="1">
    <location>
        <begin position="272"/>
        <end position="293"/>
    </location>
</feature>
<feature type="transmembrane region" description="Helical" evidence="1">
    <location>
        <begin position="405"/>
        <end position="426"/>
    </location>
</feature>
<feature type="transmembrane region" description="Helical" evidence="1">
    <location>
        <begin position="182"/>
        <end position="212"/>
    </location>
</feature>
<evidence type="ECO:0000256" key="1">
    <source>
        <dbReference type="SAM" id="Phobius"/>
    </source>
</evidence>
<dbReference type="InterPro" id="IPR018580">
    <property type="entry name" value="Uncharacterised_YfhO"/>
</dbReference>
<dbReference type="Proteomes" id="UP000658131">
    <property type="component" value="Unassembled WGS sequence"/>
</dbReference>
<keyword evidence="1" id="KW-0472">Membrane</keyword>
<keyword evidence="3" id="KW-1185">Reference proteome</keyword>
<proteinExistence type="predicted"/>